<sequence>MSYLTPINERIPSPNSRSIAENIGAGSTARSLPAVTSRFTPGQPKVIQRKLAVAGEKDWTVSGEKDTLETLQNFAEMAWIEMVDVLDDEINKAAADLPAQQERHQQMTALKVTLLSSYRYFDQLAKWMDDRPRNVKGYGKHPIYGRKQQNREYNNWIEVAMALVGWVNAAPGRKQEKALANEVYQNPELDAVLTGLVHKVRLKIEALKDTHPQRYLEITKELKSNKTLIRSIKGNEKQSETLYGHYEKEMSKAADEFGHQELKVTYNTKWDILTNPGAFRLRDKVIFLHDITEYFGKHQPWNPVTAGQHLIPVDNDADAMVTTDVDATGERTATETALTKEKDKVKDKRARGMGLTTASRDEDAPSTKLARRLNLPVWAGQSMTTVRMLNMAQWAGGRPAEFNALAQAIFAFWRLEYNHTSDFAYHTLHEVMDMAKNFGVTYKTPPNPGHGQLPYDYQKINEQYIRPYVDEMLQNTTNLFQSLEGQINTNTWTSDQARRIAGNAVREITPKIPMIAGWWQNIDFTEAADTRKQALSKVLQGINLLQMDLGRLSNLIQLKSSALQVNFWV</sequence>
<dbReference type="OrthoDB" id="9153660at2"/>
<name>A0A561PA18_9BACT</name>
<proteinExistence type="predicted"/>
<reference evidence="2 3" key="1">
    <citation type="submission" date="2019-06" db="EMBL/GenBank/DDBJ databases">
        <title>Sorghum-associated microbial communities from plants grown in Nebraska, USA.</title>
        <authorList>
            <person name="Schachtman D."/>
        </authorList>
    </citation>
    <scope>NUCLEOTIDE SEQUENCE [LARGE SCALE GENOMIC DNA]</scope>
    <source>
        <strain evidence="2 3">1209</strain>
    </source>
</reference>
<comment type="caution">
    <text evidence="2">The sequence shown here is derived from an EMBL/GenBank/DDBJ whole genome shotgun (WGS) entry which is preliminary data.</text>
</comment>
<dbReference type="RefSeq" id="WP_145673640.1">
    <property type="nucleotide sequence ID" value="NZ_VIWO01000010.1"/>
</dbReference>
<keyword evidence="3" id="KW-1185">Reference proteome</keyword>
<feature type="region of interest" description="Disordered" evidence="1">
    <location>
        <begin position="344"/>
        <end position="366"/>
    </location>
</feature>
<gene>
    <name evidence="2" type="ORF">FHW36_110120</name>
</gene>
<evidence type="ECO:0000256" key="1">
    <source>
        <dbReference type="SAM" id="MobiDB-lite"/>
    </source>
</evidence>
<evidence type="ECO:0000313" key="2">
    <source>
        <dbReference type="EMBL" id="TWF34920.1"/>
    </source>
</evidence>
<evidence type="ECO:0000313" key="3">
    <source>
        <dbReference type="Proteomes" id="UP000320811"/>
    </source>
</evidence>
<dbReference type="Proteomes" id="UP000320811">
    <property type="component" value="Unassembled WGS sequence"/>
</dbReference>
<accession>A0A561PA18</accession>
<organism evidence="2 3">
    <name type="scientific">Chitinophaga polysaccharea</name>
    <dbReference type="NCBI Taxonomy" id="1293035"/>
    <lineage>
        <taxon>Bacteria</taxon>
        <taxon>Pseudomonadati</taxon>
        <taxon>Bacteroidota</taxon>
        <taxon>Chitinophagia</taxon>
        <taxon>Chitinophagales</taxon>
        <taxon>Chitinophagaceae</taxon>
        <taxon>Chitinophaga</taxon>
    </lineage>
</organism>
<dbReference type="EMBL" id="VIWO01000010">
    <property type="protein sequence ID" value="TWF34920.1"/>
    <property type="molecule type" value="Genomic_DNA"/>
</dbReference>
<protein>
    <submittedName>
        <fullName evidence="2">Uncharacterized protein</fullName>
    </submittedName>
</protein>
<dbReference type="AlphaFoldDB" id="A0A561PA18"/>